<dbReference type="InterPro" id="IPR002104">
    <property type="entry name" value="Integrase_catalytic"/>
</dbReference>
<name>A0A4R4ND61_9ACTN</name>
<gene>
    <name evidence="5" type="ORF">E1267_20620</name>
</gene>
<accession>A0A4R4ND61</accession>
<dbReference type="PANTHER" id="PTHR30349:SF41">
    <property type="entry name" value="INTEGRASE_RECOMBINASE PROTEIN MJ0367-RELATED"/>
    <property type="match status" value="1"/>
</dbReference>
<sequence>MVRQVVIGQLRVQKLARGNGRRSWTIVWPEGVVHPEADRFLRRYEGSGTQRTYAYLLVDHLRWLERECLEFDAVTLRDLERYMGIVGAQVAMPLGEPWRVGKRPYGRAALGTAAACLKGFYMHQAVLGVNSELGGKLSKARLPTKMDRSRSFLGHVKTEMSSNPLAPQGRHRRHPKMLPDGARERLLTTVNSLRDALTVTWLADGGLRVGELCGLHLVDLHLRDGAGCGECRTPHVHVCHRPGNPNGAEVKTKHPWRIEDGTVTGGLIKRVSSAMIHTYFEYMTSDEYPRTAGGHGMLLVQLHGKNRGQPWATVGARRMLGRAGQRAGLGTVKPHAFRHSFTNAVLDASGGDLLITRDAGGWASTAVVDEIYSHVDVHDAAFDSALRTVWGESR</sequence>
<dbReference type="Proteomes" id="UP000295157">
    <property type="component" value="Unassembled WGS sequence"/>
</dbReference>
<dbReference type="SUPFAM" id="SSF56349">
    <property type="entry name" value="DNA breaking-rejoining enzymes"/>
    <property type="match status" value="1"/>
</dbReference>
<organism evidence="5 6">
    <name type="scientific">Nonomuraea longispora</name>
    <dbReference type="NCBI Taxonomy" id="1848320"/>
    <lineage>
        <taxon>Bacteria</taxon>
        <taxon>Bacillati</taxon>
        <taxon>Actinomycetota</taxon>
        <taxon>Actinomycetes</taxon>
        <taxon>Streptosporangiales</taxon>
        <taxon>Streptosporangiaceae</taxon>
        <taxon>Nonomuraea</taxon>
    </lineage>
</organism>
<comment type="similarity">
    <text evidence="1">Belongs to the 'phage' integrase family.</text>
</comment>
<dbReference type="PANTHER" id="PTHR30349">
    <property type="entry name" value="PHAGE INTEGRASE-RELATED"/>
    <property type="match status" value="1"/>
</dbReference>
<dbReference type="GO" id="GO:0015074">
    <property type="term" value="P:DNA integration"/>
    <property type="evidence" value="ECO:0007669"/>
    <property type="project" value="InterPro"/>
</dbReference>
<dbReference type="AlphaFoldDB" id="A0A4R4ND61"/>
<dbReference type="PROSITE" id="PS51898">
    <property type="entry name" value="TYR_RECOMBINASE"/>
    <property type="match status" value="1"/>
</dbReference>
<evidence type="ECO:0000313" key="5">
    <source>
        <dbReference type="EMBL" id="TDC05077.1"/>
    </source>
</evidence>
<keyword evidence="2" id="KW-0238">DNA-binding</keyword>
<feature type="domain" description="Tyr recombinase" evidence="4">
    <location>
        <begin position="173"/>
        <end position="387"/>
    </location>
</feature>
<proteinExistence type="inferred from homology"/>
<evidence type="ECO:0000256" key="1">
    <source>
        <dbReference type="ARBA" id="ARBA00008857"/>
    </source>
</evidence>
<keyword evidence="6" id="KW-1185">Reference proteome</keyword>
<dbReference type="InterPro" id="IPR011010">
    <property type="entry name" value="DNA_brk_join_enz"/>
</dbReference>
<protein>
    <submittedName>
        <fullName evidence="5">Integrase</fullName>
    </submittedName>
</protein>
<dbReference type="InterPro" id="IPR050090">
    <property type="entry name" value="Tyrosine_recombinase_XerCD"/>
</dbReference>
<dbReference type="OrthoDB" id="3183879at2"/>
<dbReference type="EMBL" id="SMJZ01000076">
    <property type="protein sequence ID" value="TDC05077.1"/>
    <property type="molecule type" value="Genomic_DNA"/>
</dbReference>
<reference evidence="5 6" key="1">
    <citation type="submission" date="2019-02" db="EMBL/GenBank/DDBJ databases">
        <title>Draft genome sequences of novel Actinobacteria.</title>
        <authorList>
            <person name="Sahin N."/>
            <person name="Ay H."/>
            <person name="Saygin H."/>
        </authorList>
    </citation>
    <scope>NUCLEOTIDE SEQUENCE [LARGE SCALE GENOMIC DNA]</scope>
    <source>
        <strain evidence="5 6">KC201</strain>
    </source>
</reference>
<comment type="caution">
    <text evidence="5">The sequence shown here is derived from an EMBL/GenBank/DDBJ whole genome shotgun (WGS) entry which is preliminary data.</text>
</comment>
<dbReference type="GO" id="GO:0003677">
    <property type="term" value="F:DNA binding"/>
    <property type="evidence" value="ECO:0007669"/>
    <property type="project" value="UniProtKB-KW"/>
</dbReference>
<dbReference type="Gene3D" id="1.10.443.10">
    <property type="entry name" value="Intergrase catalytic core"/>
    <property type="match status" value="1"/>
</dbReference>
<keyword evidence="3" id="KW-0233">DNA recombination</keyword>
<evidence type="ECO:0000259" key="4">
    <source>
        <dbReference type="PROSITE" id="PS51898"/>
    </source>
</evidence>
<dbReference type="Pfam" id="PF00589">
    <property type="entry name" value="Phage_integrase"/>
    <property type="match status" value="1"/>
</dbReference>
<evidence type="ECO:0000256" key="3">
    <source>
        <dbReference type="ARBA" id="ARBA00023172"/>
    </source>
</evidence>
<evidence type="ECO:0000256" key="2">
    <source>
        <dbReference type="ARBA" id="ARBA00023125"/>
    </source>
</evidence>
<dbReference type="GO" id="GO:0006310">
    <property type="term" value="P:DNA recombination"/>
    <property type="evidence" value="ECO:0007669"/>
    <property type="project" value="UniProtKB-KW"/>
</dbReference>
<dbReference type="InterPro" id="IPR013762">
    <property type="entry name" value="Integrase-like_cat_sf"/>
</dbReference>
<evidence type="ECO:0000313" key="6">
    <source>
        <dbReference type="Proteomes" id="UP000295157"/>
    </source>
</evidence>